<dbReference type="InterPro" id="IPR003347">
    <property type="entry name" value="JmjC_dom"/>
</dbReference>
<dbReference type="RefSeq" id="WP_195133932.1">
    <property type="nucleotide sequence ID" value="NZ_JADLQX010000055.1"/>
</dbReference>
<keyword evidence="3" id="KW-1185">Reference proteome</keyword>
<feature type="domain" description="JmjC" evidence="1">
    <location>
        <begin position="12"/>
        <end position="260"/>
    </location>
</feature>
<comment type="caution">
    <text evidence="2">The sequence shown here is derived from an EMBL/GenBank/DDBJ whole genome shotgun (WGS) entry which is preliminary data.</text>
</comment>
<dbReference type="Gene3D" id="2.60.120.650">
    <property type="entry name" value="Cupin"/>
    <property type="match status" value="1"/>
</dbReference>
<evidence type="ECO:0000313" key="2">
    <source>
        <dbReference type="EMBL" id="MBF6302754.1"/>
    </source>
</evidence>
<accession>A0ABS0D1S5</accession>
<dbReference type="Pfam" id="PF08007">
    <property type="entry name" value="JmjC_2"/>
    <property type="match status" value="1"/>
</dbReference>
<sequence length="436" mass="46390">MTTAADPVITWPPSPEFWSTRFPAKTDGAVAPYLFKGIVPADRLGPDDVFDGLRRLRRAAAHGEPTSARIRVYVGEERRDEVIDTVLSAPWSDEEFVAWMQNLTGAERFSLVINNLETTSQKLATVLGELIGSAHAGWGVPIGGSEQVAFAGNYAGTAFGVHEGYEDAFLVHLGPGTKHFYTWSGELYKELTGGQAPTFGDYTALLARGERHDLEPGDVLFLPRRVFHVGVQDGFSISVAIPLYTYSDTRMLALSLLPEVLESAATIDAADETPSPMHPLTAGPGPVAAALTSAATDMLTTVSEQLGPKIAELVAARWRTLRSNGGWEAAQHDLARADAAREAAAALAAGGTHLRVAPPYTLHADPDIDEHLHIGVTVRGLVLRVPESPAWGTALASLADGHTVRITSELGGDALALLLETGGIQVLTDPNAEESA</sequence>
<evidence type="ECO:0000313" key="3">
    <source>
        <dbReference type="Proteomes" id="UP000702209"/>
    </source>
</evidence>
<dbReference type="SUPFAM" id="SSF51197">
    <property type="entry name" value="Clavaminate synthase-like"/>
    <property type="match status" value="1"/>
</dbReference>
<dbReference type="PROSITE" id="PS51184">
    <property type="entry name" value="JMJC"/>
    <property type="match status" value="1"/>
</dbReference>
<gene>
    <name evidence="2" type="ORF">IU459_35255</name>
</gene>
<dbReference type="Proteomes" id="UP000702209">
    <property type="component" value="Unassembled WGS sequence"/>
</dbReference>
<evidence type="ECO:0000259" key="1">
    <source>
        <dbReference type="PROSITE" id="PS51184"/>
    </source>
</evidence>
<proteinExistence type="predicted"/>
<organism evidence="2 3">
    <name type="scientific">Nocardia amamiensis</name>
    <dbReference type="NCBI Taxonomy" id="404578"/>
    <lineage>
        <taxon>Bacteria</taxon>
        <taxon>Bacillati</taxon>
        <taxon>Actinomycetota</taxon>
        <taxon>Actinomycetes</taxon>
        <taxon>Mycobacteriales</taxon>
        <taxon>Nocardiaceae</taxon>
        <taxon>Nocardia</taxon>
    </lineage>
</organism>
<reference evidence="2 3" key="1">
    <citation type="submission" date="2020-10" db="EMBL/GenBank/DDBJ databases">
        <title>Identification of Nocardia species via Next-generation sequencing and recognition of intraspecies genetic diversity.</title>
        <authorList>
            <person name="Li P."/>
            <person name="Li P."/>
            <person name="Lu B."/>
        </authorList>
    </citation>
    <scope>NUCLEOTIDE SEQUENCE [LARGE SCALE GENOMIC DNA]</scope>
    <source>
        <strain evidence="2 3">BJ06-0157</strain>
    </source>
</reference>
<dbReference type="EMBL" id="JADLQX010000055">
    <property type="protein sequence ID" value="MBF6302754.1"/>
    <property type="molecule type" value="Genomic_DNA"/>
</dbReference>
<protein>
    <recommendedName>
        <fullName evidence="1">JmjC domain-containing protein</fullName>
    </recommendedName>
</protein>
<name>A0ABS0D1S5_9NOCA</name>